<accession>A0A1I1LGQ8</accession>
<evidence type="ECO:0000256" key="6">
    <source>
        <dbReference type="ARBA" id="ARBA00022806"/>
    </source>
</evidence>
<dbReference type="InterPro" id="IPR027417">
    <property type="entry name" value="P-loop_NTPase"/>
</dbReference>
<dbReference type="Pfam" id="PF17764">
    <property type="entry name" value="PriA_3primeBD"/>
    <property type="match status" value="1"/>
</dbReference>
<feature type="binding site" evidence="12">
    <location>
        <position position="468"/>
    </location>
    <ligand>
        <name>Zn(2+)</name>
        <dbReference type="ChEBI" id="CHEBI:29105"/>
        <label>2</label>
    </ligand>
</feature>
<dbReference type="GO" id="GO:0003677">
    <property type="term" value="F:DNA binding"/>
    <property type="evidence" value="ECO:0007669"/>
    <property type="project" value="UniProtKB-UniRule"/>
</dbReference>
<keyword evidence="3 12" id="KW-0479">Metal-binding</keyword>
<name>A0A1I1LGQ8_9CLOT</name>
<feature type="binding site" evidence="12">
    <location>
        <position position="465"/>
    </location>
    <ligand>
        <name>Zn(2+)</name>
        <dbReference type="ChEBI" id="CHEBI:29105"/>
        <label>2</label>
    </ligand>
</feature>
<organism evidence="15 16">
    <name type="scientific">Clostridium uliginosum</name>
    <dbReference type="NCBI Taxonomy" id="119641"/>
    <lineage>
        <taxon>Bacteria</taxon>
        <taxon>Bacillati</taxon>
        <taxon>Bacillota</taxon>
        <taxon>Clostridia</taxon>
        <taxon>Eubacteriales</taxon>
        <taxon>Clostridiaceae</taxon>
        <taxon>Clostridium</taxon>
    </lineage>
</organism>
<keyword evidence="5 12" id="KW-0378">Hydrolase</keyword>
<evidence type="ECO:0000256" key="2">
    <source>
        <dbReference type="ARBA" id="ARBA00022705"/>
    </source>
</evidence>
<dbReference type="RefSeq" id="WP_090090201.1">
    <property type="nucleotide sequence ID" value="NZ_FOMG01000008.1"/>
</dbReference>
<evidence type="ECO:0000313" key="15">
    <source>
        <dbReference type="EMBL" id="SFC72377.1"/>
    </source>
</evidence>
<dbReference type="GO" id="GO:0006269">
    <property type="term" value="P:DNA replication, synthesis of primer"/>
    <property type="evidence" value="ECO:0007669"/>
    <property type="project" value="UniProtKB-KW"/>
</dbReference>
<keyword evidence="10 12" id="KW-0413">Isomerase</keyword>
<keyword evidence="4 12" id="KW-0547">Nucleotide-binding</keyword>
<dbReference type="FunFam" id="3.40.50.300:FF:000489">
    <property type="entry name" value="Primosome assembly protein PriA"/>
    <property type="match status" value="1"/>
</dbReference>
<dbReference type="OrthoDB" id="9759544at2"/>
<evidence type="ECO:0000259" key="14">
    <source>
        <dbReference type="PROSITE" id="PS51194"/>
    </source>
</evidence>
<dbReference type="GO" id="GO:0006310">
    <property type="term" value="P:DNA recombination"/>
    <property type="evidence" value="ECO:0007669"/>
    <property type="project" value="InterPro"/>
</dbReference>
<feature type="binding site" evidence="12">
    <location>
        <position position="481"/>
    </location>
    <ligand>
        <name>Zn(2+)</name>
        <dbReference type="ChEBI" id="CHEBI:29105"/>
        <label>1</label>
    </ligand>
</feature>
<evidence type="ECO:0000256" key="1">
    <source>
        <dbReference type="ARBA" id="ARBA00022515"/>
    </source>
</evidence>
<dbReference type="PANTHER" id="PTHR30580:SF0">
    <property type="entry name" value="PRIMOSOMAL PROTEIN N"/>
    <property type="match status" value="1"/>
</dbReference>
<dbReference type="InterPro" id="IPR040498">
    <property type="entry name" value="PriA_CRR"/>
</dbReference>
<proteinExistence type="inferred from homology"/>
<dbReference type="InterPro" id="IPR042115">
    <property type="entry name" value="PriA_3primeBD_sf"/>
</dbReference>
<dbReference type="FunFam" id="3.40.1440.60:FF:000001">
    <property type="entry name" value="Primosomal protein N"/>
    <property type="match status" value="1"/>
</dbReference>
<dbReference type="Pfam" id="PF18319">
    <property type="entry name" value="Zn_ribbon_PriA"/>
    <property type="match status" value="1"/>
</dbReference>
<evidence type="ECO:0000256" key="7">
    <source>
        <dbReference type="ARBA" id="ARBA00022833"/>
    </source>
</evidence>
<dbReference type="GO" id="GO:0005524">
    <property type="term" value="F:ATP binding"/>
    <property type="evidence" value="ECO:0007669"/>
    <property type="project" value="UniProtKB-UniRule"/>
</dbReference>
<comment type="catalytic activity">
    <reaction evidence="11 12">
        <text>ATP + H2O = ADP + phosphate + H(+)</text>
        <dbReference type="Rhea" id="RHEA:13065"/>
        <dbReference type="ChEBI" id="CHEBI:15377"/>
        <dbReference type="ChEBI" id="CHEBI:15378"/>
        <dbReference type="ChEBI" id="CHEBI:30616"/>
        <dbReference type="ChEBI" id="CHEBI:43474"/>
        <dbReference type="ChEBI" id="CHEBI:456216"/>
        <dbReference type="EC" id="5.6.2.4"/>
    </reaction>
</comment>
<feature type="binding site" evidence="12">
    <location>
        <position position="448"/>
    </location>
    <ligand>
        <name>Zn(2+)</name>
        <dbReference type="ChEBI" id="CHEBI:29105"/>
        <label>2</label>
    </ligand>
</feature>
<feature type="binding site" evidence="12">
    <location>
        <position position="478"/>
    </location>
    <ligand>
        <name>Zn(2+)</name>
        <dbReference type="ChEBI" id="CHEBI:29105"/>
        <label>1</label>
    </ligand>
</feature>
<keyword evidence="7 12" id="KW-0862">Zinc</keyword>
<dbReference type="InterPro" id="IPR001650">
    <property type="entry name" value="Helicase_C-like"/>
</dbReference>
<dbReference type="Gene3D" id="3.40.1440.60">
    <property type="entry name" value="PriA, 3(prime) DNA-binding domain"/>
    <property type="match status" value="1"/>
</dbReference>
<dbReference type="PROSITE" id="PS51194">
    <property type="entry name" value="HELICASE_CTER"/>
    <property type="match status" value="1"/>
</dbReference>
<dbReference type="NCBIfam" id="TIGR00595">
    <property type="entry name" value="priA"/>
    <property type="match status" value="1"/>
</dbReference>
<feature type="binding site" evidence="12">
    <location>
        <position position="442"/>
    </location>
    <ligand>
        <name>Zn(2+)</name>
        <dbReference type="ChEBI" id="CHEBI:29105"/>
        <label>1</label>
    </ligand>
</feature>
<dbReference type="SMART" id="SM00490">
    <property type="entry name" value="HELICc"/>
    <property type="match status" value="1"/>
</dbReference>
<keyword evidence="8 12" id="KW-0067">ATP-binding</keyword>
<keyword evidence="2 12" id="KW-0235">DNA replication</keyword>
<dbReference type="InterPro" id="IPR041222">
    <property type="entry name" value="PriA_3primeBD"/>
</dbReference>
<dbReference type="Proteomes" id="UP000199263">
    <property type="component" value="Unassembled WGS sequence"/>
</dbReference>
<dbReference type="CDD" id="cd17929">
    <property type="entry name" value="DEXHc_priA"/>
    <property type="match status" value="1"/>
</dbReference>
<feature type="binding site" evidence="12">
    <location>
        <position position="451"/>
    </location>
    <ligand>
        <name>Zn(2+)</name>
        <dbReference type="ChEBI" id="CHEBI:29105"/>
        <label>2</label>
    </ligand>
</feature>
<feature type="domain" description="Helicase C-terminal" evidence="14">
    <location>
        <begin position="473"/>
        <end position="627"/>
    </location>
</feature>
<dbReference type="AlphaFoldDB" id="A0A1I1LGQ8"/>
<dbReference type="Pfam" id="PF00270">
    <property type="entry name" value="DEAD"/>
    <property type="match status" value="1"/>
</dbReference>
<comment type="similarity">
    <text evidence="12">Belongs to the helicase family. PriA subfamily.</text>
</comment>
<keyword evidence="1 12" id="KW-0639">Primosome</keyword>
<dbReference type="Pfam" id="PF18074">
    <property type="entry name" value="PriA_C"/>
    <property type="match status" value="1"/>
</dbReference>
<evidence type="ECO:0000259" key="13">
    <source>
        <dbReference type="PROSITE" id="PS51192"/>
    </source>
</evidence>
<reference evidence="15 16" key="1">
    <citation type="submission" date="2016-10" db="EMBL/GenBank/DDBJ databases">
        <authorList>
            <person name="de Groot N.N."/>
        </authorList>
    </citation>
    <scope>NUCLEOTIDE SEQUENCE [LARGE SCALE GENOMIC DNA]</scope>
    <source>
        <strain evidence="15 16">DSM 12992</strain>
    </source>
</reference>
<dbReference type="InterPro" id="IPR005259">
    <property type="entry name" value="PriA"/>
</dbReference>
<dbReference type="InterPro" id="IPR011545">
    <property type="entry name" value="DEAD/DEAH_box_helicase_dom"/>
</dbReference>
<evidence type="ECO:0000256" key="10">
    <source>
        <dbReference type="ARBA" id="ARBA00023235"/>
    </source>
</evidence>
<evidence type="ECO:0000256" key="12">
    <source>
        <dbReference type="HAMAP-Rule" id="MF_00983"/>
    </source>
</evidence>
<keyword evidence="9 12" id="KW-0238">DNA-binding</keyword>
<protein>
    <recommendedName>
        <fullName evidence="12">Replication restart protein PriA</fullName>
    </recommendedName>
    <alternativeName>
        <fullName evidence="12">ATP-dependent DNA helicase PriA</fullName>
        <ecNumber evidence="12">5.6.2.4</ecNumber>
    </alternativeName>
    <alternativeName>
        <fullName evidence="12">DNA 3'-5' helicase PriA</fullName>
    </alternativeName>
</protein>
<dbReference type="PANTHER" id="PTHR30580">
    <property type="entry name" value="PRIMOSOMAL PROTEIN N"/>
    <property type="match status" value="1"/>
</dbReference>
<evidence type="ECO:0000256" key="3">
    <source>
        <dbReference type="ARBA" id="ARBA00022723"/>
    </source>
</evidence>
<comment type="cofactor">
    <cofactor evidence="12">
        <name>Zn(2+)</name>
        <dbReference type="ChEBI" id="CHEBI:29105"/>
    </cofactor>
    <text evidence="12">Binds 2 zinc ions per subunit.</text>
</comment>
<dbReference type="InterPro" id="IPR041236">
    <property type="entry name" value="PriA_C"/>
</dbReference>
<dbReference type="SMART" id="SM00487">
    <property type="entry name" value="DEXDc"/>
    <property type="match status" value="1"/>
</dbReference>
<dbReference type="GO" id="GO:0008270">
    <property type="term" value="F:zinc ion binding"/>
    <property type="evidence" value="ECO:0007669"/>
    <property type="project" value="UniProtKB-UniRule"/>
</dbReference>
<sequence length="733" mass="84514">MSIYAEIIINSDANEVDRPFTYRIPDELVDKINVGFRVKVPFGKSNRGVEGFVFSILTEEIDFKYKIKSIITICDDYPILTNDDIKLIKFLKSKYLCKFIDAIRLLIPVGIMKGLKNKKKSVIFTAQQLDEEKLKKENYINLYKFVSLNEGVFTKSQLIKEKGFSLYSLNKLIEKGFLKSEEKVVFRYNIRHYNDDIPKVLTQEQSNALDIILKGKELKYLIKGVTGSGKTEVYMNLVQETLKSGKSCIVLVPEISLTPQMIERFKGRFGDDIALFHSRLSEGERFDEWYRIKQGKAKLVIGARSAIFLPMQDLGLIIIDEEHETTYKSEQNPKYHTIEVGEFISDIKACKLILGSATPSVESYYKSLKGKYKLIEMTKRVNKRNMPKFDIIDMREELKANNLSLFSRKLYSSIEQNLKDKNQIILFLNRRGFSTFISCRSCGYVFKCPECDVSMTYHKNGYLICHYCGRAEKVSKTCPKCKSKYVKFFGAGTERVELEVKRYFPKANVLRMDVDTTRHKNSHESIYNAFKNGEGDILIGTQMIAKGLDFPNVTLVGVLAADISMNIPDYRSGERTFQIITQVAGRAGRGEKEGNVIVQTYNPNHYSLEYARKEDYDSLFKEEITLRNIMNNPPFAKILLINVSSKFEEKLKKFMYNLEEKLEELITGMNLTLLGPVPCIITKLKDNYRWQIIIKGNISDDFSKKVKDRVYLLNKSVYNEIRVSIDINPNNMT</sequence>
<dbReference type="PROSITE" id="PS51192">
    <property type="entry name" value="HELICASE_ATP_BIND_1"/>
    <property type="match status" value="1"/>
</dbReference>
<evidence type="ECO:0000256" key="8">
    <source>
        <dbReference type="ARBA" id="ARBA00022840"/>
    </source>
</evidence>
<evidence type="ECO:0000256" key="11">
    <source>
        <dbReference type="ARBA" id="ARBA00048988"/>
    </source>
</evidence>
<keyword evidence="16" id="KW-1185">Reference proteome</keyword>
<dbReference type="InterPro" id="IPR014001">
    <property type="entry name" value="Helicase_ATP-bd"/>
</dbReference>
<dbReference type="GO" id="GO:0016887">
    <property type="term" value="F:ATP hydrolysis activity"/>
    <property type="evidence" value="ECO:0007669"/>
    <property type="project" value="RHEA"/>
</dbReference>
<dbReference type="Gene3D" id="3.40.50.300">
    <property type="entry name" value="P-loop containing nucleotide triphosphate hydrolases"/>
    <property type="match status" value="2"/>
</dbReference>
<dbReference type="CDD" id="cd18804">
    <property type="entry name" value="SF2_C_priA"/>
    <property type="match status" value="1"/>
</dbReference>
<dbReference type="GO" id="GO:0006302">
    <property type="term" value="P:double-strand break repair"/>
    <property type="evidence" value="ECO:0007669"/>
    <property type="project" value="InterPro"/>
</dbReference>
<comment type="catalytic activity">
    <reaction evidence="12">
        <text>Couples ATP hydrolysis with the unwinding of duplex DNA by translocating in the 3'-5' direction.</text>
        <dbReference type="EC" id="5.6.2.4"/>
    </reaction>
</comment>
<evidence type="ECO:0000256" key="4">
    <source>
        <dbReference type="ARBA" id="ARBA00022741"/>
    </source>
</evidence>
<keyword evidence="6 12" id="KW-0347">Helicase</keyword>
<evidence type="ECO:0000313" key="16">
    <source>
        <dbReference type="Proteomes" id="UP000199263"/>
    </source>
</evidence>
<feature type="domain" description="Helicase ATP-binding" evidence="13">
    <location>
        <begin position="211"/>
        <end position="377"/>
    </location>
</feature>
<comment type="function">
    <text evidence="12">Initiates the restart of stalled replication forks, which reloads the replicative helicase on sites other than the origin of replication. Recognizes and binds to abandoned replication forks and remodels them to uncover a helicase loading site. Promotes assembly of the primosome at these replication forks.</text>
</comment>
<dbReference type="GO" id="GO:1990077">
    <property type="term" value="C:primosome complex"/>
    <property type="evidence" value="ECO:0007669"/>
    <property type="project" value="UniProtKB-UniRule"/>
</dbReference>
<evidence type="ECO:0000256" key="5">
    <source>
        <dbReference type="ARBA" id="ARBA00022801"/>
    </source>
</evidence>
<dbReference type="GO" id="GO:0006270">
    <property type="term" value="P:DNA replication initiation"/>
    <property type="evidence" value="ECO:0007669"/>
    <property type="project" value="TreeGrafter"/>
</dbReference>
<dbReference type="GO" id="GO:0043138">
    <property type="term" value="F:3'-5' DNA helicase activity"/>
    <property type="evidence" value="ECO:0007669"/>
    <property type="project" value="UniProtKB-EC"/>
</dbReference>
<evidence type="ECO:0000256" key="9">
    <source>
        <dbReference type="ARBA" id="ARBA00023125"/>
    </source>
</evidence>
<dbReference type="EMBL" id="FOMG01000008">
    <property type="protein sequence ID" value="SFC72377.1"/>
    <property type="molecule type" value="Genomic_DNA"/>
</dbReference>
<dbReference type="HAMAP" id="MF_00983">
    <property type="entry name" value="PriA"/>
    <property type="match status" value="1"/>
</dbReference>
<dbReference type="Pfam" id="PF00271">
    <property type="entry name" value="Helicase_C"/>
    <property type="match status" value="1"/>
</dbReference>
<dbReference type="STRING" id="119641.SAMN05421842_10850"/>
<dbReference type="SUPFAM" id="SSF52540">
    <property type="entry name" value="P-loop containing nucleoside triphosphate hydrolases"/>
    <property type="match status" value="1"/>
</dbReference>
<feature type="binding site" evidence="12">
    <location>
        <position position="439"/>
    </location>
    <ligand>
        <name>Zn(2+)</name>
        <dbReference type="ChEBI" id="CHEBI:29105"/>
        <label>1</label>
    </ligand>
</feature>
<comment type="subunit">
    <text evidence="12">Component of the replication restart primosome.</text>
</comment>
<gene>
    <name evidence="12" type="primary">priA</name>
    <name evidence="15" type="ORF">SAMN05421842_10850</name>
</gene>
<dbReference type="EC" id="5.6.2.4" evidence="12"/>
<dbReference type="NCBIfam" id="NF004066">
    <property type="entry name" value="PRK05580.1-3"/>
    <property type="match status" value="1"/>
</dbReference>